<reference evidence="3" key="1">
    <citation type="journal article" date="2019" name="Int. J. Syst. Evol. Microbiol.">
        <title>The Global Catalogue of Microorganisms (GCM) 10K type strain sequencing project: providing services to taxonomists for standard genome sequencing and annotation.</title>
        <authorList>
            <consortium name="The Broad Institute Genomics Platform"/>
            <consortium name="The Broad Institute Genome Sequencing Center for Infectious Disease"/>
            <person name="Wu L."/>
            <person name="Ma J."/>
        </authorList>
    </citation>
    <scope>NUCLEOTIDE SEQUENCE [LARGE SCALE GENOMIC DNA]</scope>
    <source>
        <strain evidence="3">KCTC 33842</strain>
    </source>
</reference>
<dbReference type="Gene3D" id="3.30.420.40">
    <property type="match status" value="2"/>
</dbReference>
<keyword evidence="3" id="KW-1185">Reference proteome</keyword>
<dbReference type="Proteomes" id="UP001597475">
    <property type="component" value="Unassembled WGS sequence"/>
</dbReference>
<evidence type="ECO:0000259" key="1">
    <source>
        <dbReference type="Pfam" id="PF01869"/>
    </source>
</evidence>
<dbReference type="InterPro" id="IPR002731">
    <property type="entry name" value="ATPase_BadF"/>
</dbReference>
<name>A0ABW5P0I5_9DEIO</name>
<dbReference type="SUPFAM" id="SSF53067">
    <property type="entry name" value="Actin-like ATPase domain"/>
    <property type="match status" value="1"/>
</dbReference>
<keyword evidence="2" id="KW-0808">Transferase</keyword>
<gene>
    <name evidence="2" type="ORF">ACFSR9_05165</name>
</gene>
<comment type="caution">
    <text evidence="2">The sequence shown here is derived from an EMBL/GenBank/DDBJ whole genome shotgun (WGS) entry which is preliminary data.</text>
</comment>
<dbReference type="InterPro" id="IPR043129">
    <property type="entry name" value="ATPase_NBD"/>
</dbReference>
<dbReference type="EMBL" id="JBHUMK010000020">
    <property type="protein sequence ID" value="MFD2608831.1"/>
    <property type="molecule type" value="Genomic_DNA"/>
</dbReference>
<dbReference type="GO" id="GO:0016301">
    <property type="term" value="F:kinase activity"/>
    <property type="evidence" value="ECO:0007669"/>
    <property type="project" value="UniProtKB-KW"/>
</dbReference>
<evidence type="ECO:0000313" key="3">
    <source>
        <dbReference type="Proteomes" id="UP001597475"/>
    </source>
</evidence>
<evidence type="ECO:0000313" key="2">
    <source>
        <dbReference type="EMBL" id="MFD2608831.1"/>
    </source>
</evidence>
<dbReference type="PANTHER" id="PTHR43190:SF3">
    <property type="entry name" value="N-ACETYL-D-GLUCOSAMINE KINASE"/>
    <property type="match status" value="1"/>
</dbReference>
<protein>
    <submittedName>
        <fullName evidence="2">N-acetylglucosamine kinase</fullName>
    </submittedName>
</protein>
<keyword evidence="2" id="KW-0418">Kinase</keyword>
<organism evidence="2 3">
    <name type="scientific">Deinococcus taklimakanensis</name>
    <dbReference type="NCBI Taxonomy" id="536443"/>
    <lineage>
        <taxon>Bacteria</taxon>
        <taxon>Thermotogati</taxon>
        <taxon>Deinococcota</taxon>
        <taxon>Deinococci</taxon>
        <taxon>Deinococcales</taxon>
        <taxon>Deinococcaceae</taxon>
        <taxon>Deinococcus</taxon>
    </lineage>
</organism>
<dbReference type="PANTHER" id="PTHR43190">
    <property type="entry name" value="N-ACETYL-D-GLUCOSAMINE KINASE"/>
    <property type="match status" value="1"/>
</dbReference>
<dbReference type="InterPro" id="IPR052519">
    <property type="entry name" value="Euk-type_GlcNAc_Kinase"/>
</dbReference>
<sequence length="304" mass="30487">MSSAQKAAPVTTSAAAPSFPLRLGVDAGGSGTKWALLRGEDVLARGVTPPLTALVLASPEGAARLAALQDALPARPDSAVVGLPGLSAGTDAAGAAQARLAAALGLEPGRLQVMGDLDLAYRAHFQPGEGVLVYAGTGSIAYHVTEAGQIVRAGGRGYRIGDDGGGFSVGRAALRALTDELDLGRVPGSALAREVAGVTGGVDWETLRAFAYGKPGAAEIARLAPAVGRAADAGDPDALDIVQEMARALAELAARVQAQTGPLPVRFAGGALKISPLVGAALLQQWSDAEVRQADHALAAAQFA</sequence>
<proteinExistence type="predicted"/>
<dbReference type="Pfam" id="PF01869">
    <property type="entry name" value="BcrAD_BadFG"/>
    <property type="match status" value="1"/>
</dbReference>
<feature type="domain" description="ATPase BadF/BadG/BcrA/BcrD type" evidence="1">
    <location>
        <begin position="23"/>
        <end position="280"/>
    </location>
</feature>
<accession>A0ABW5P0I5</accession>